<evidence type="ECO:0000259" key="1">
    <source>
        <dbReference type="SMART" id="SM00955"/>
    </source>
</evidence>
<dbReference type="STRING" id="1348253.LK09_16520"/>
<dbReference type="GO" id="GO:0006402">
    <property type="term" value="P:mRNA catabolic process"/>
    <property type="evidence" value="ECO:0007669"/>
    <property type="project" value="TreeGrafter"/>
</dbReference>
<dbReference type="InterPro" id="IPR001900">
    <property type="entry name" value="RNase_II/R"/>
</dbReference>
<dbReference type="InterPro" id="IPR050180">
    <property type="entry name" value="RNR_Ribonuclease"/>
</dbReference>
<feature type="domain" description="RNB" evidence="1">
    <location>
        <begin position="51"/>
        <end position="371"/>
    </location>
</feature>
<dbReference type="Pfam" id="PF18614">
    <property type="entry name" value="RNase_II_C_S1"/>
    <property type="match status" value="1"/>
</dbReference>
<dbReference type="Pfam" id="PF00773">
    <property type="entry name" value="RNB"/>
    <property type="match status" value="1"/>
</dbReference>
<dbReference type="EMBL" id="JTDK01000016">
    <property type="protein sequence ID" value="KHK96226.1"/>
    <property type="molecule type" value="Genomic_DNA"/>
</dbReference>
<dbReference type="InterPro" id="IPR012340">
    <property type="entry name" value="NA-bd_OB-fold"/>
</dbReference>
<dbReference type="PANTHER" id="PTHR23355:SF42">
    <property type="entry name" value="RIBONUCLEASE II, CHLOROPLASTIC_MITOCHONDRIAL"/>
    <property type="match status" value="1"/>
</dbReference>
<name>A0A0B1ZZR5_9MICO</name>
<dbReference type="SMART" id="SM00955">
    <property type="entry name" value="RNB"/>
    <property type="match status" value="1"/>
</dbReference>
<evidence type="ECO:0000313" key="2">
    <source>
        <dbReference type="EMBL" id="KHK96226.1"/>
    </source>
</evidence>
<dbReference type="OrthoDB" id="5800376at2"/>
<dbReference type="InterPro" id="IPR040596">
    <property type="entry name" value="RNase_II_C_S1"/>
</dbReference>
<dbReference type="Proteomes" id="UP000031030">
    <property type="component" value="Unassembled WGS sequence"/>
</dbReference>
<evidence type="ECO:0000313" key="3">
    <source>
        <dbReference type="Proteomes" id="UP000031030"/>
    </source>
</evidence>
<dbReference type="GO" id="GO:0000932">
    <property type="term" value="C:P-body"/>
    <property type="evidence" value="ECO:0007669"/>
    <property type="project" value="TreeGrafter"/>
</dbReference>
<organism evidence="2 3">
    <name type="scientific">Microbacterium mangrovi</name>
    <dbReference type="NCBI Taxonomy" id="1348253"/>
    <lineage>
        <taxon>Bacteria</taxon>
        <taxon>Bacillati</taxon>
        <taxon>Actinomycetota</taxon>
        <taxon>Actinomycetes</taxon>
        <taxon>Micrococcales</taxon>
        <taxon>Microbacteriaceae</taxon>
        <taxon>Microbacterium</taxon>
    </lineage>
</organism>
<comment type="caution">
    <text evidence="2">The sequence shown here is derived from an EMBL/GenBank/DDBJ whole genome shotgun (WGS) entry which is preliminary data.</text>
</comment>
<dbReference type="SUPFAM" id="SSF50249">
    <property type="entry name" value="Nucleic acid-binding proteins"/>
    <property type="match status" value="1"/>
</dbReference>
<accession>A0A0B1ZZR5</accession>
<reference evidence="2 3" key="1">
    <citation type="submission" date="2014-11" db="EMBL/GenBank/DDBJ databases">
        <title>Genome sequence of Microbacterium mangrovi MUSC 115(T).</title>
        <authorList>
            <person name="Lee L.-H."/>
        </authorList>
    </citation>
    <scope>NUCLEOTIDE SEQUENCE [LARGE SCALE GENOMIC DNA]</scope>
    <source>
        <strain evidence="2 3">MUSC 115</strain>
    </source>
</reference>
<sequence>MPTPRHRLTASTAQTELAASLIALREELQVPEAFPPEVLAEADAARAALPATDLRDLPFATLDPPGSRDLDQAFHLEQTPRGWRVRYAIADVPSVVAPAGAVDAEARRRGQTLYAADGTVPLHPEVLSEGRASLLPGQDRSAFVWTVDLDADGADIGHRVERALVRSRVQLDYAGTQRTLDAGADSPAALLPIIGRLRIAQEQARGGASLNLPDEDIEKDPTDGYRVVRRRPLPVEDWNAQLSLLTGMAGASLMLGAGVGVLRTMPPPDDDALADFRVRVDALGRPWGAGQSYGDYLRSLDRDDPQTLAVMHAAASLFRGADYAAFDGTAPAVTVQAAVAAPYAHVTAPLRRLVDRWGLVVCEAICAGVDVPAWARESLPQVPELMRSSTQRASRLASGSRDRIEAALVRDRVGERFTAAVLGRDGSKARIQIRDPLITASCTVTDGAAPGSEIRVLLQSADIATGRVDFTEVAT</sequence>
<keyword evidence="3" id="KW-1185">Reference proteome</keyword>
<dbReference type="AlphaFoldDB" id="A0A0B1ZZR5"/>
<dbReference type="RefSeq" id="WP_039401965.1">
    <property type="nucleotide sequence ID" value="NZ_JTDK01000016.1"/>
</dbReference>
<dbReference type="PANTHER" id="PTHR23355">
    <property type="entry name" value="RIBONUCLEASE"/>
    <property type="match status" value="1"/>
</dbReference>
<proteinExistence type="predicted"/>
<gene>
    <name evidence="2" type="ORF">LK09_16520</name>
</gene>
<dbReference type="GO" id="GO:0003723">
    <property type="term" value="F:RNA binding"/>
    <property type="evidence" value="ECO:0007669"/>
    <property type="project" value="InterPro"/>
</dbReference>
<protein>
    <submittedName>
        <fullName evidence="2">Ribonuclease II</fullName>
    </submittedName>
</protein>
<dbReference type="GO" id="GO:0000175">
    <property type="term" value="F:3'-5'-RNA exonuclease activity"/>
    <property type="evidence" value="ECO:0007669"/>
    <property type="project" value="TreeGrafter"/>
</dbReference>